<sequence>MLDAALETESSSRSSSSSSNQQQSAKSHRKGSKGRGRGKVPVQQQGIHAVGWLGALLLRTAPNSAADVSARLLSCPALPQAVVVQLVHAGMAVTYAQLLAAADSMVAGVEVWVLAQQQLGITKDDTTAELEAVCCSGRGMRKKKLEEADIKYALTHGHTADLLQLAMNCSNHGTSSTVIQCLPATVAAAALNEPGVVRKLLLPTAARHHSAAVQHMAGLPWMQQHVDAATLKAALAQLLTAEHFEDVLVNLCWLPAAQQLSSEEVQQLLQAAVERGCAPAQLCELPAAAGITSDATLQLLQAAVSKGVNVEWLCELPAAAGISSEGVRQLLQAAVCEGEFEWYFTGLLRLPAAAGISSDAVSQLMLLGLEKDGEVEQLFALPAAAGISSEALPQLLLAALKHSREVAQLFALPAAAGLTSEAVLQLLQAAVEHGYVPEELCQLPAAAGISSAAVLQLLQAAVRKCGGKKQWLCGNASCIRLLCNLPAVHHLTCEEVFSLLSAAGDVSSKADSCEVTSNLLCGLPSMRLRQLSCQQVQQLLAAAVKVSCSINSCKFMGYGCSGCSGHLCRLPAAAGISSEALLELMQPALKAGRVPEELCKLPAAAGISSEALLQLLQATIKQGKLQPALFKLPAAAAVHKHRWQSLPAVRSIPAISQLTSEQVLLLLLAAVK</sequence>
<dbReference type="Proteomes" id="UP000256970">
    <property type="component" value="Unassembled WGS sequence"/>
</dbReference>
<name>A0A383V6A8_TETOB</name>
<evidence type="ECO:0000313" key="2">
    <source>
        <dbReference type="EMBL" id="SZX60322.1"/>
    </source>
</evidence>
<evidence type="ECO:0000256" key="1">
    <source>
        <dbReference type="SAM" id="MobiDB-lite"/>
    </source>
</evidence>
<feature type="compositionally biased region" description="Basic residues" evidence="1">
    <location>
        <begin position="26"/>
        <end position="38"/>
    </location>
</feature>
<reference evidence="2 3" key="1">
    <citation type="submission" date="2016-10" db="EMBL/GenBank/DDBJ databases">
        <authorList>
            <person name="Cai Z."/>
        </authorList>
    </citation>
    <scope>NUCLEOTIDE SEQUENCE [LARGE SCALE GENOMIC DNA]</scope>
</reference>
<gene>
    <name evidence="2" type="ORF">BQ4739_LOCUS880</name>
</gene>
<feature type="region of interest" description="Disordered" evidence="1">
    <location>
        <begin position="1"/>
        <end position="41"/>
    </location>
</feature>
<dbReference type="AlphaFoldDB" id="A0A383V6A8"/>
<dbReference type="EMBL" id="FNXT01000059">
    <property type="protein sequence ID" value="SZX60322.1"/>
    <property type="molecule type" value="Genomic_DNA"/>
</dbReference>
<protein>
    <submittedName>
        <fullName evidence="2">Uncharacterized protein</fullName>
    </submittedName>
</protein>
<keyword evidence="3" id="KW-1185">Reference proteome</keyword>
<accession>A0A383V6A8</accession>
<evidence type="ECO:0000313" key="3">
    <source>
        <dbReference type="Proteomes" id="UP000256970"/>
    </source>
</evidence>
<organism evidence="2 3">
    <name type="scientific">Tetradesmus obliquus</name>
    <name type="common">Green alga</name>
    <name type="synonym">Acutodesmus obliquus</name>
    <dbReference type="NCBI Taxonomy" id="3088"/>
    <lineage>
        <taxon>Eukaryota</taxon>
        <taxon>Viridiplantae</taxon>
        <taxon>Chlorophyta</taxon>
        <taxon>core chlorophytes</taxon>
        <taxon>Chlorophyceae</taxon>
        <taxon>CS clade</taxon>
        <taxon>Sphaeropleales</taxon>
        <taxon>Scenedesmaceae</taxon>
        <taxon>Tetradesmus</taxon>
    </lineage>
</organism>
<proteinExistence type="predicted"/>
<feature type="compositionally biased region" description="Low complexity" evidence="1">
    <location>
        <begin position="11"/>
        <end position="25"/>
    </location>
</feature>